<dbReference type="EMBL" id="FN649760">
    <property type="protein sequence ID" value="CBJ34244.1"/>
    <property type="molecule type" value="Genomic_DNA"/>
</dbReference>
<organism evidence="1 2">
    <name type="scientific">Ectocarpus siliculosus</name>
    <name type="common">Brown alga</name>
    <name type="synonym">Conferva siliculosa</name>
    <dbReference type="NCBI Taxonomy" id="2880"/>
    <lineage>
        <taxon>Eukaryota</taxon>
        <taxon>Sar</taxon>
        <taxon>Stramenopiles</taxon>
        <taxon>Ochrophyta</taxon>
        <taxon>PX clade</taxon>
        <taxon>Phaeophyceae</taxon>
        <taxon>Ectocarpales</taxon>
        <taxon>Ectocarpaceae</taxon>
        <taxon>Ectocarpus</taxon>
    </lineage>
</organism>
<dbReference type="Proteomes" id="UP000002630">
    <property type="component" value="Unassembled WGS sequence"/>
</dbReference>
<gene>
    <name evidence="1" type="ORF">Esi_1662_0001</name>
</gene>
<dbReference type="AlphaFoldDB" id="D7FMD5"/>
<reference evidence="1 2" key="1">
    <citation type="journal article" date="2010" name="Nature">
        <title>The Ectocarpus genome and the independent evolution of multicellularity in brown algae.</title>
        <authorList>
            <person name="Cock J.M."/>
            <person name="Sterck L."/>
            <person name="Rouze P."/>
            <person name="Scornet D."/>
            <person name="Allen A.E."/>
            <person name="Amoutzias G."/>
            <person name="Anthouard V."/>
            <person name="Artiguenave F."/>
            <person name="Aury J.M."/>
            <person name="Badger J.H."/>
            <person name="Beszteri B."/>
            <person name="Billiau K."/>
            <person name="Bonnet E."/>
            <person name="Bothwell J.H."/>
            <person name="Bowler C."/>
            <person name="Boyen C."/>
            <person name="Brownlee C."/>
            <person name="Carrano C.J."/>
            <person name="Charrier B."/>
            <person name="Cho G.Y."/>
            <person name="Coelho S.M."/>
            <person name="Collen J."/>
            <person name="Corre E."/>
            <person name="Da Silva C."/>
            <person name="Delage L."/>
            <person name="Delaroque N."/>
            <person name="Dittami S.M."/>
            <person name="Doulbeau S."/>
            <person name="Elias M."/>
            <person name="Farnham G."/>
            <person name="Gachon C.M."/>
            <person name="Gschloessl B."/>
            <person name="Heesch S."/>
            <person name="Jabbari K."/>
            <person name="Jubin C."/>
            <person name="Kawai H."/>
            <person name="Kimura K."/>
            <person name="Kloareg B."/>
            <person name="Kupper F.C."/>
            <person name="Lang D."/>
            <person name="Le Bail A."/>
            <person name="Leblanc C."/>
            <person name="Lerouge P."/>
            <person name="Lohr M."/>
            <person name="Lopez P.J."/>
            <person name="Martens C."/>
            <person name="Maumus F."/>
            <person name="Michel G."/>
            <person name="Miranda-Saavedra D."/>
            <person name="Morales J."/>
            <person name="Moreau H."/>
            <person name="Motomura T."/>
            <person name="Nagasato C."/>
            <person name="Napoli C.A."/>
            <person name="Nelson D.R."/>
            <person name="Nyvall-Collen P."/>
            <person name="Peters A.F."/>
            <person name="Pommier C."/>
            <person name="Potin P."/>
            <person name="Poulain J."/>
            <person name="Quesneville H."/>
            <person name="Read B."/>
            <person name="Rensing S.A."/>
            <person name="Ritter A."/>
            <person name="Rousvoal S."/>
            <person name="Samanta M."/>
            <person name="Samson G."/>
            <person name="Schroeder D.C."/>
            <person name="Segurens B."/>
            <person name="Strittmatter M."/>
            <person name="Tonon T."/>
            <person name="Tregear J.W."/>
            <person name="Valentin K."/>
            <person name="von Dassow P."/>
            <person name="Yamagishi T."/>
            <person name="Van de Peer Y."/>
            <person name="Wincker P."/>
        </authorList>
    </citation>
    <scope>NUCLEOTIDE SEQUENCE [LARGE SCALE GENOMIC DNA]</scope>
    <source>
        <strain evidence="2">Ec32 / CCAP1310/4</strain>
    </source>
</reference>
<dbReference type="InParanoid" id="D7FMD5"/>
<sequence length="65" mass="7074">MVKRLKSLLSKLQKSSHSKDADLAALKAPAPPPKAFTVALRVRHEGSTWCFVKATQMSPTREVAG</sequence>
<proteinExistence type="predicted"/>
<keyword evidence="2" id="KW-1185">Reference proteome</keyword>
<evidence type="ECO:0000313" key="1">
    <source>
        <dbReference type="EMBL" id="CBJ34244.1"/>
    </source>
</evidence>
<evidence type="ECO:0000313" key="2">
    <source>
        <dbReference type="Proteomes" id="UP000002630"/>
    </source>
</evidence>
<name>D7FMD5_ECTSI</name>
<protein>
    <submittedName>
        <fullName evidence="1">Uncharacterized protein</fullName>
    </submittedName>
</protein>
<accession>D7FMD5</accession>